<evidence type="ECO:0000313" key="2">
    <source>
        <dbReference type="Proteomes" id="UP000663802"/>
    </source>
</evidence>
<keyword evidence="2" id="KW-1185">Reference proteome</keyword>
<gene>
    <name evidence="1" type="ORF">CSC2_31460</name>
</gene>
<evidence type="ECO:0000313" key="1">
    <source>
        <dbReference type="EMBL" id="GFZ32620.1"/>
    </source>
</evidence>
<comment type="caution">
    <text evidence="1">The sequence shown here is derived from an EMBL/GenBank/DDBJ whole genome shotgun (WGS) entry which is preliminary data.</text>
</comment>
<dbReference type="Proteomes" id="UP000663802">
    <property type="component" value="Unassembled WGS sequence"/>
</dbReference>
<reference evidence="1 2" key="1">
    <citation type="journal article" date="2021" name="Int. J. Syst. Evol. Microbiol.">
        <title>Clostridium zeae sp. nov., isolated from corn silage.</title>
        <authorList>
            <person name="Kobayashi H."/>
            <person name="Tanizawa Y."/>
            <person name="Yagura M."/>
            <person name="Sakamoto M."/>
            <person name="Ohkuma M."/>
            <person name="Tohno M."/>
        </authorList>
    </citation>
    <scope>NUCLEOTIDE SEQUENCE [LARGE SCALE GENOMIC DNA]</scope>
    <source>
        <strain evidence="1 2">CSC2</strain>
    </source>
</reference>
<organism evidence="1 2">
    <name type="scientific">Clostridium zeae</name>
    <dbReference type="NCBI Taxonomy" id="2759022"/>
    <lineage>
        <taxon>Bacteria</taxon>
        <taxon>Bacillati</taxon>
        <taxon>Bacillota</taxon>
        <taxon>Clostridia</taxon>
        <taxon>Eubacteriales</taxon>
        <taxon>Clostridiaceae</taxon>
        <taxon>Clostridium</taxon>
    </lineage>
</organism>
<sequence>MSGCLFITLGFTKNINPNKIISVIPIIDSFNDLPLYDRIIAILLFKFILLDVKAVELITLDGFENKAAAVIIVLP</sequence>
<proteinExistence type="predicted"/>
<protein>
    <submittedName>
        <fullName evidence="1">Uncharacterized protein</fullName>
    </submittedName>
</protein>
<name>A0ABQ1ECU1_9CLOT</name>
<dbReference type="EMBL" id="BMBA01000003">
    <property type="protein sequence ID" value="GFZ32620.1"/>
    <property type="molecule type" value="Genomic_DNA"/>
</dbReference>
<accession>A0ABQ1ECU1</accession>